<dbReference type="Proteomes" id="UP000317344">
    <property type="component" value="Chromosome"/>
</dbReference>
<accession>A0A516X2D6</accession>
<dbReference type="Gene3D" id="3.40.630.30">
    <property type="match status" value="1"/>
</dbReference>
<reference evidence="1 2" key="1">
    <citation type="submission" date="2019-07" db="EMBL/GenBank/DDBJ databases">
        <title>Tomitella cavernea sp. nov., an actinomycete isolated from soil.</title>
        <authorList>
            <person name="Cheng J."/>
        </authorList>
    </citation>
    <scope>NUCLEOTIDE SEQUENCE [LARGE SCALE GENOMIC DNA]</scope>
    <source>
        <strain evidence="1 2">HY188</strain>
    </source>
</reference>
<organism evidence="1 2">
    <name type="scientific">Tomitella fengzijianii</name>
    <dbReference type="NCBI Taxonomy" id="2597660"/>
    <lineage>
        <taxon>Bacteria</taxon>
        <taxon>Bacillati</taxon>
        <taxon>Actinomycetota</taxon>
        <taxon>Actinomycetes</taxon>
        <taxon>Mycobacteriales</taxon>
        <taxon>Tomitella</taxon>
    </lineage>
</organism>
<dbReference type="OrthoDB" id="4824241at2"/>
<dbReference type="InterPro" id="IPR016181">
    <property type="entry name" value="Acyl_CoA_acyltransferase"/>
</dbReference>
<evidence type="ECO:0000313" key="1">
    <source>
        <dbReference type="EMBL" id="QDQ97256.1"/>
    </source>
</evidence>
<protein>
    <recommendedName>
        <fullName evidence="3">N-acetyltransferase domain-containing protein</fullName>
    </recommendedName>
</protein>
<keyword evidence="2" id="KW-1185">Reference proteome</keyword>
<dbReference type="AlphaFoldDB" id="A0A516X2D6"/>
<proteinExistence type="predicted"/>
<name>A0A516X2D6_9ACTN</name>
<reference evidence="1 2" key="2">
    <citation type="submission" date="2019-07" db="EMBL/GenBank/DDBJ databases">
        <authorList>
            <person name="Huang Y."/>
        </authorList>
    </citation>
    <scope>NUCLEOTIDE SEQUENCE [LARGE SCALE GENOMIC DNA]</scope>
    <source>
        <strain evidence="1 2">HY188</strain>
    </source>
</reference>
<gene>
    <name evidence="1" type="ORF">FO059_07825</name>
</gene>
<dbReference type="EMBL" id="CP041765">
    <property type="protein sequence ID" value="QDQ97256.1"/>
    <property type="molecule type" value="Genomic_DNA"/>
</dbReference>
<dbReference type="RefSeq" id="WP_143907771.1">
    <property type="nucleotide sequence ID" value="NZ_CP041765.1"/>
</dbReference>
<evidence type="ECO:0008006" key="3">
    <source>
        <dbReference type="Google" id="ProtNLM"/>
    </source>
</evidence>
<dbReference type="SUPFAM" id="SSF55729">
    <property type="entry name" value="Acyl-CoA N-acyltransferases (Nat)"/>
    <property type="match status" value="1"/>
</dbReference>
<evidence type="ECO:0000313" key="2">
    <source>
        <dbReference type="Proteomes" id="UP000317344"/>
    </source>
</evidence>
<dbReference type="KEGG" id="toy:FO059_07825"/>
<sequence length="259" mass="27123">MDSHTIDVVGLAWSRGLRLPDDAAFTRTGERALVRDDALPGLEFVELFGASALRGPDHLVDAVAELPSGAFLDGTAVAAVAARNPGAGMRTAARERLAFRDHYEPSTPPGTAVPVVSRSPLDAARVLDAAPADDSADIVCALHPAPGPERAEPAGRQPDQAAPVYTLVLDDSSRVALARYTTAHHLLADLRVVTAPESRRRGHARTVAGIAVGDALDSGLICQSRVRMESTSAAALADSLEFTEAGSRVVIVPGQAYDR</sequence>